<keyword evidence="1" id="KW-0472">Membrane</keyword>
<evidence type="ECO:0000256" key="1">
    <source>
        <dbReference type="SAM" id="Phobius"/>
    </source>
</evidence>
<keyword evidence="1" id="KW-0812">Transmembrane</keyword>
<evidence type="ECO:0000313" key="2">
    <source>
        <dbReference type="EMBL" id="CAI0549733.1"/>
    </source>
</evidence>
<dbReference type="AlphaFoldDB" id="A0AAV0R000"/>
<protein>
    <submittedName>
        <fullName evidence="2">Uncharacterized protein</fullName>
    </submittedName>
</protein>
<comment type="caution">
    <text evidence="2">The sequence shown here is derived from an EMBL/GenBank/DDBJ whole genome shotgun (WGS) entry which is preliminary data.</text>
</comment>
<gene>
    <name evidence="2" type="ORF">LITE_LOCUS45275</name>
</gene>
<dbReference type="Proteomes" id="UP001154282">
    <property type="component" value="Unassembled WGS sequence"/>
</dbReference>
<dbReference type="EMBL" id="CAMGYJ010000010">
    <property type="protein sequence ID" value="CAI0549733.1"/>
    <property type="molecule type" value="Genomic_DNA"/>
</dbReference>
<proteinExistence type="predicted"/>
<keyword evidence="1" id="KW-1133">Transmembrane helix</keyword>
<feature type="transmembrane region" description="Helical" evidence="1">
    <location>
        <begin position="23"/>
        <end position="41"/>
    </location>
</feature>
<reference evidence="2" key="1">
    <citation type="submission" date="2022-08" db="EMBL/GenBank/DDBJ databases">
        <authorList>
            <person name="Gutierrez-Valencia J."/>
        </authorList>
    </citation>
    <scope>NUCLEOTIDE SEQUENCE</scope>
</reference>
<evidence type="ECO:0000313" key="3">
    <source>
        <dbReference type="Proteomes" id="UP001154282"/>
    </source>
</evidence>
<organism evidence="2 3">
    <name type="scientific">Linum tenue</name>
    <dbReference type="NCBI Taxonomy" id="586396"/>
    <lineage>
        <taxon>Eukaryota</taxon>
        <taxon>Viridiplantae</taxon>
        <taxon>Streptophyta</taxon>
        <taxon>Embryophyta</taxon>
        <taxon>Tracheophyta</taxon>
        <taxon>Spermatophyta</taxon>
        <taxon>Magnoliopsida</taxon>
        <taxon>eudicotyledons</taxon>
        <taxon>Gunneridae</taxon>
        <taxon>Pentapetalae</taxon>
        <taxon>rosids</taxon>
        <taxon>fabids</taxon>
        <taxon>Malpighiales</taxon>
        <taxon>Linaceae</taxon>
        <taxon>Linum</taxon>
    </lineage>
</organism>
<sequence>MESANVIQQPNHRFIDRLYHGNIEQFLFILKLSTNVVFYLLKRKKHLREKKLPYNSNSLNLAECYPKSPVREDIIF</sequence>
<accession>A0AAV0R000</accession>
<keyword evidence="3" id="KW-1185">Reference proteome</keyword>
<name>A0AAV0R000_9ROSI</name>